<evidence type="ECO:0000313" key="16">
    <source>
        <dbReference type="EMBL" id="KAK7496082.1"/>
    </source>
</evidence>
<feature type="transmembrane region" description="Helical" evidence="14">
    <location>
        <begin position="981"/>
        <end position="1002"/>
    </location>
</feature>
<evidence type="ECO:0000256" key="6">
    <source>
        <dbReference type="ARBA" id="ARBA00022692"/>
    </source>
</evidence>
<feature type="domain" description="Chitin synthase chs-1/2 N-terminal putative transporter" evidence="15">
    <location>
        <begin position="49"/>
        <end position="214"/>
    </location>
</feature>
<evidence type="ECO:0000313" key="17">
    <source>
        <dbReference type="Proteomes" id="UP001519460"/>
    </source>
</evidence>
<evidence type="ECO:0000256" key="3">
    <source>
        <dbReference type="ARBA" id="ARBA00022475"/>
    </source>
</evidence>
<dbReference type="GO" id="GO:0005886">
    <property type="term" value="C:plasma membrane"/>
    <property type="evidence" value="ECO:0007669"/>
    <property type="project" value="UniProtKB-SubCell"/>
</dbReference>
<feature type="transmembrane region" description="Helical" evidence="14">
    <location>
        <begin position="198"/>
        <end position="219"/>
    </location>
</feature>
<keyword evidence="17" id="KW-1185">Reference proteome</keyword>
<feature type="region of interest" description="Disordered" evidence="13">
    <location>
        <begin position="1561"/>
        <end position="1592"/>
    </location>
</feature>
<dbReference type="Pfam" id="PF03142">
    <property type="entry name" value="Chitin_synth_2"/>
    <property type="match status" value="1"/>
</dbReference>
<keyword evidence="6 14" id="KW-0812">Transmembrane</keyword>
<dbReference type="FunFam" id="3.90.550.10:FF:000139">
    <property type="entry name" value="Chitin synthase 8"/>
    <property type="match status" value="1"/>
</dbReference>
<evidence type="ECO:0000256" key="11">
    <source>
        <dbReference type="ARBA" id="ARBA00046329"/>
    </source>
</evidence>
<gene>
    <name evidence="16" type="ORF">BaRGS_00012783</name>
</gene>
<proteinExistence type="inferred from homology"/>
<evidence type="ECO:0000256" key="10">
    <source>
        <dbReference type="ARBA" id="ARBA00023180"/>
    </source>
</evidence>
<feature type="compositionally biased region" description="Polar residues" evidence="13">
    <location>
        <begin position="1561"/>
        <end position="1574"/>
    </location>
</feature>
<protein>
    <recommendedName>
        <fullName evidence="2">chitin synthase</fullName>
        <ecNumber evidence="2">2.4.1.16</ecNumber>
    </recommendedName>
</protein>
<evidence type="ECO:0000256" key="2">
    <source>
        <dbReference type="ARBA" id="ARBA00012543"/>
    </source>
</evidence>
<keyword evidence="5" id="KW-0808">Transferase</keyword>
<feature type="transmembrane region" description="Helical" evidence="14">
    <location>
        <begin position="138"/>
        <end position="157"/>
    </location>
</feature>
<feature type="compositionally biased region" description="Basic residues" evidence="13">
    <location>
        <begin position="1216"/>
        <end position="1230"/>
    </location>
</feature>
<feature type="transmembrane region" description="Helical" evidence="14">
    <location>
        <begin position="1014"/>
        <end position="1033"/>
    </location>
</feature>
<name>A0ABD0L998_9CAEN</name>
<feature type="transmembrane region" description="Helical" evidence="14">
    <location>
        <begin position="12"/>
        <end position="31"/>
    </location>
</feature>
<evidence type="ECO:0000256" key="4">
    <source>
        <dbReference type="ARBA" id="ARBA00022676"/>
    </source>
</evidence>
<dbReference type="SUPFAM" id="SSF53448">
    <property type="entry name" value="Nucleotide-diphospho-sugar transferases"/>
    <property type="match status" value="1"/>
</dbReference>
<keyword evidence="9 14" id="KW-0472">Membrane</keyword>
<feature type="transmembrane region" description="Helical" evidence="14">
    <location>
        <begin position="1325"/>
        <end position="1346"/>
    </location>
</feature>
<reference evidence="16 17" key="1">
    <citation type="journal article" date="2023" name="Sci. Data">
        <title>Genome assembly of the Korean intertidal mud-creeper Batillaria attramentaria.</title>
        <authorList>
            <person name="Patra A.K."/>
            <person name="Ho P.T."/>
            <person name="Jun S."/>
            <person name="Lee S.J."/>
            <person name="Kim Y."/>
            <person name="Won Y.J."/>
        </authorList>
    </citation>
    <scope>NUCLEOTIDE SEQUENCE [LARGE SCALE GENOMIC DNA]</scope>
    <source>
        <strain evidence="16">Wonlab-2016</strain>
    </source>
</reference>
<evidence type="ECO:0000256" key="1">
    <source>
        <dbReference type="ARBA" id="ARBA00004651"/>
    </source>
</evidence>
<evidence type="ECO:0000259" key="15">
    <source>
        <dbReference type="Pfam" id="PF23000"/>
    </source>
</evidence>
<evidence type="ECO:0000256" key="13">
    <source>
        <dbReference type="SAM" id="MobiDB-lite"/>
    </source>
</evidence>
<evidence type="ECO:0000256" key="5">
    <source>
        <dbReference type="ARBA" id="ARBA00022679"/>
    </source>
</evidence>
<comment type="similarity">
    <text evidence="11">Belongs to the chitin synthase family. Class IV subfamily.</text>
</comment>
<dbReference type="InterPro" id="IPR004835">
    <property type="entry name" value="Chitin_synth"/>
</dbReference>
<accession>A0ABD0L998</accession>
<comment type="catalytic activity">
    <reaction evidence="12">
        <text>[(1-&gt;4)-N-acetyl-beta-D-glucosaminyl](n) + UDP-N-acetyl-alpha-D-glucosamine = [(1-&gt;4)-N-acetyl-beta-D-glucosaminyl](n+1) + UDP + H(+)</text>
        <dbReference type="Rhea" id="RHEA:16637"/>
        <dbReference type="Rhea" id="RHEA-COMP:9593"/>
        <dbReference type="Rhea" id="RHEA-COMP:9595"/>
        <dbReference type="ChEBI" id="CHEBI:15378"/>
        <dbReference type="ChEBI" id="CHEBI:17029"/>
        <dbReference type="ChEBI" id="CHEBI:57705"/>
        <dbReference type="ChEBI" id="CHEBI:58223"/>
        <dbReference type="EC" id="2.4.1.16"/>
    </reaction>
</comment>
<dbReference type="GO" id="GO:0004100">
    <property type="term" value="F:chitin synthase activity"/>
    <property type="evidence" value="ECO:0007669"/>
    <property type="project" value="UniProtKB-EC"/>
</dbReference>
<feature type="transmembrane region" description="Helical" evidence="14">
    <location>
        <begin position="102"/>
        <end position="126"/>
    </location>
</feature>
<comment type="caution">
    <text evidence="16">The sequence shown here is derived from an EMBL/GenBank/DDBJ whole genome shotgun (WGS) entry which is preliminary data.</text>
</comment>
<feature type="compositionally biased region" description="Basic and acidic residues" evidence="13">
    <location>
        <begin position="1575"/>
        <end position="1584"/>
    </location>
</feature>
<dbReference type="PANTHER" id="PTHR22914">
    <property type="entry name" value="CHITIN SYNTHASE"/>
    <property type="match status" value="1"/>
</dbReference>
<organism evidence="16 17">
    <name type="scientific">Batillaria attramentaria</name>
    <dbReference type="NCBI Taxonomy" id="370345"/>
    <lineage>
        <taxon>Eukaryota</taxon>
        <taxon>Metazoa</taxon>
        <taxon>Spiralia</taxon>
        <taxon>Lophotrochozoa</taxon>
        <taxon>Mollusca</taxon>
        <taxon>Gastropoda</taxon>
        <taxon>Caenogastropoda</taxon>
        <taxon>Sorbeoconcha</taxon>
        <taxon>Cerithioidea</taxon>
        <taxon>Batillariidae</taxon>
        <taxon>Batillaria</taxon>
    </lineage>
</organism>
<dbReference type="EMBL" id="JACVVK020000070">
    <property type="protein sequence ID" value="KAK7496082.1"/>
    <property type="molecule type" value="Genomic_DNA"/>
</dbReference>
<dbReference type="InterPro" id="IPR055120">
    <property type="entry name" value="Chs-1/2_IV_N"/>
</dbReference>
<sequence>MEAMRQTLAINLSSLDIILQISLLCSSFQPWDVFKTVSRKSETMYEATTNWFEVAAKTLKLFFFLLLFLCVLCTAVVSKASLLLMTNAIGNADLGNENRDRWVYLLIGVVCIPYLVTFFESLFRALFGNFHRPSFGNMAWILLVESIHSFGLCLLLFRVLPCLDTVRCLLLMNALCSIPATLRLFATKRSDDPRRKVTTAILDVLAVLMQLSAYVIALVSMKSECVKTQEPTDNSKGTSTSAAQGLRGGGFMTGSGSAWDNAYSLSDMSWEIPLALLLISTNWWENFCDKDLRIGCLYLPVKNYKDALHRVRTKAYILASLWKIGLTFGFAYLLVPDLSLVHVAFKDLMATPAEYTDYNGTVVQVLATTSAPMVSTEAPIMPDMVPPSGGIRYPNENRFMRVNIQNCTVANISVNGLLNTTVCTTSYIYNWRQYITYLPLLMQRFSFAVPLSLATPVSVAAMITLCYLSPETTQVSIFTRFERFSKDQIIPGFLSWSCTGEGNDRQWLIWHLGLGFGLWWASQLWITRYIWTPKAPRLAFTERLFLLPQYCSALIEQSLLLNRRRNDRERILKEMTAFSDDASLDSSSTDAMRKQREQIVPKIYVCATMWHETQGEMTLLLKSLFRLDIDQSARRNAQDYFNVQDPDYYEFEANIFMDDAMDFNASSEWMPNDFLKQLVSVVDEAASAIHESEITLLPPVKIPTPYGGRLVWTLPGGNLLIAHFKDRNKIRHKKRWSQVMYMYYLLGYRLLGQQDDLQSQSTMEREEKWRNASGHFIKGNLFKYIPERVLVQAENTYILALDGDVDFKPAAVQLLVDRMKKSKKVGAACGRIHPTGSGPMVWYQMFEYAVGHWLQKAAEHMLGCVLCSPGCFSLFRGSTLMDDNVMRTYATRSAEARHYLQYDQGEDRWLCTLMLQQGYRVEYCAASDAMTHAPERFNEFFNQRRRWIPSTLANIMDLLQSYRTTVKINDNISYLYMCYQGLLMISTILGPATILLMMAGAFNAVMRISLWQSYVLSIGPAALYLVICFLTKPEVQLNIAAILSAVYSLLMMAVIVGTVVQIAEDTIVSPNAIFLLLLIAIFVISAMFHPQEFLCLLGGALYFLCIPAGYVVLMVYGMCNLHVVSWGTREVSARAQKAQDERGKVAVGGQGWMAWMARQEEESTCCGKFFGGLRRLCGHRGQPDLNTEILRQVMEKLDKVETGLRTVASGSTGAFHQRRRSSSRSRHSKRSNIDDIEEEAENGDASSTSTSTDEDEHLLEEERDELINPKWLDDPGMRQGEVQYLPMREIEFWQRCIAKYLHPISADKVHEAKVAADLKSMRNNVAFAFFMMNAFWIIIIFMMQSVKDKVSIYIPRPGTEPLPIEPLGLMFLVVFAFILIIQFCAMLRHRWGTLLHILASTDIRCCKKKYDHKKAIREAVEYARMLQRLRGFDEDLTDQDFEYMSSSEGGRPHSNMYGPGDMVGAHMRASYDSDVPSHANSEPPYPLMFQNQGYQESTPNLVHDMGPAVLEERGKGRRNRRGRSTVVDKNNTLRRAFVRRYTKLLRQHSADVGGESSINQFLNDTAQRSRNQTAQRRETAEDLVSRFNRLNR</sequence>
<keyword evidence="10" id="KW-0325">Glycoprotein</keyword>
<feature type="transmembrane region" description="Helical" evidence="14">
    <location>
        <begin position="315"/>
        <end position="335"/>
    </location>
</feature>
<feature type="transmembrane region" description="Helical" evidence="14">
    <location>
        <begin position="169"/>
        <end position="186"/>
    </location>
</feature>
<evidence type="ECO:0000256" key="14">
    <source>
        <dbReference type="SAM" id="Phobius"/>
    </source>
</evidence>
<keyword evidence="8" id="KW-0175">Coiled coil</keyword>
<feature type="transmembrane region" description="Helical" evidence="14">
    <location>
        <begin position="1039"/>
        <end position="1060"/>
    </location>
</feature>
<dbReference type="Pfam" id="PF23000">
    <property type="entry name" value="ChitinSynthase_IV_N"/>
    <property type="match status" value="1"/>
</dbReference>
<feature type="transmembrane region" description="Helical" evidence="14">
    <location>
        <begin position="1072"/>
        <end position="1088"/>
    </location>
</feature>
<dbReference type="EC" id="2.4.1.16" evidence="2"/>
<keyword evidence="7 14" id="KW-1133">Transmembrane helix</keyword>
<evidence type="ECO:0000256" key="9">
    <source>
        <dbReference type="ARBA" id="ARBA00023136"/>
    </source>
</evidence>
<feature type="transmembrane region" description="Helical" evidence="14">
    <location>
        <begin position="1100"/>
        <end position="1119"/>
    </location>
</feature>
<feature type="transmembrane region" description="Helical" evidence="14">
    <location>
        <begin position="1366"/>
        <end position="1387"/>
    </location>
</feature>
<evidence type="ECO:0000256" key="8">
    <source>
        <dbReference type="ARBA" id="ARBA00023054"/>
    </source>
</evidence>
<feature type="transmembrane region" description="Helical" evidence="14">
    <location>
        <begin position="61"/>
        <end position="82"/>
    </location>
</feature>
<dbReference type="PANTHER" id="PTHR22914:SF42">
    <property type="entry name" value="CHITIN SYNTHASE"/>
    <property type="match status" value="1"/>
</dbReference>
<evidence type="ECO:0000256" key="12">
    <source>
        <dbReference type="ARBA" id="ARBA00048014"/>
    </source>
</evidence>
<keyword evidence="4" id="KW-0328">Glycosyltransferase</keyword>
<feature type="region of interest" description="Disordered" evidence="13">
    <location>
        <begin position="1208"/>
        <end position="1259"/>
    </location>
</feature>
<comment type="subcellular location">
    <subcellularLocation>
        <location evidence="1">Cell membrane</location>
        <topology evidence="1">Multi-pass membrane protein</topology>
    </subcellularLocation>
</comment>
<keyword evidence="3" id="KW-1003">Cell membrane</keyword>
<dbReference type="Proteomes" id="UP001519460">
    <property type="component" value="Unassembled WGS sequence"/>
</dbReference>
<dbReference type="InterPro" id="IPR029044">
    <property type="entry name" value="Nucleotide-diphossugar_trans"/>
</dbReference>
<dbReference type="CDD" id="cd04190">
    <property type="entry name" value="Chitin_synth_C"/>
    <property type="match status" value="1"/>
</dbReference>
<evidence type="ECO:0000256" key="7">
    <source>
        <dbReference type="ARBA" id="ARBA00022989"/>
    </source>
</evidence>